<proteinExistence type="predicted"/>
<dbReference type="Proteomes" id="UP001445076">
    <property type="component" value="Unassembled WGS sequence"/>
</dbReference>
<evidence type="ECO:0000256" key="1">
    <source>
        <dbReference type="ARBA" id="ARBA00022741"/>
    </source>
</evidence>
<feature type="region of interest" description="Disordered" evidence="4">
    <location>
        <begin position="132"/>
        <end position="175"/>
    </location>
</feature>
<evidence type="ECO:0000313" key="7">
    <source>
        <dbReference type="Proteomes" id="UP001445076"/>
    </source>
</evidence>
<organism evidence="6 7">
    <name type="scientific">Cherax quadricarinatus</name>
    <name type="common">Australian red claw crayfish</name>
    <dbReference type="NCBI Taxonomy" id="27406"/>
    <lineage>
        <taxon>Eukaryota</taxon>
        <taxon>Metazoa</taxon>
        <taxon>Ecdysozoa</taxon>
        <taxon>Arthropoda</taxon>
        <taxon>Crustacea</taxon>
        <taxon>Multicrustacea</taxon>
        <taxon>Malacostraca</taxon>
        <taxon>Eumalacostraca</taxon>
        <taxon>Eucarida</taxon>
        <taxon>Decapoda</taxon>
        <taxon>Pleocyemata</taxon>
        <taxon>Astacidea</taxon>
        <taxon>Parastacoidea</taxon>
        <taxon>Parastacidae</taxon>
        <taxon>Cherax</taxon>
    </lineage>
</organism>
<keyword evidence="7" id="KW-1185">Reference proteome</keyword>
<comment type="caution">
    <text evidence="6">The sequence shown here is derived from an EMBL/GenBank/DDBJ whole genome shotgun (WGS) entry which is preliminary data.</text>
</comment>
<dbReference type="PANTHER" id="PTHR47117">
    <property type="entry name" value="STAR-RELATED LIPID TRANSFER PROTEIN 9"/>
    <property type="match status" value="1"/>
</dbReference>
<feature type="domain" description="FHA" evidence="5">
    <location>
        <begin position="24"/>
        <end position="87"/>
    </location>
</feature>
<dbReference type="InterPro" id="IPR008984">
    <property type="entry name" value="SMAD_FHA_dom_sf"/>
</dbReference>
<keyword evidence="3" id="KW-0505">Motor protein</keyword>
<feature type="non-terminal residue" evidence="6">
    <location>
        <position position="175"/>
    </location>
</feature>
<evidence type="ECO:0000313" key="6">
    <source>
        <dbReference type="EMBL" id="KAK8745806.1"/>
    </source>
</evidence>
<protein>
    <recommendedName>
        <fullName evidence="5">FHA domain-containing protein</fullName>
    </recommendedName>
</protein>
<reference evidence="6 7" key="1">
    <citation type="journal article" date="2024" name="BMC Genomics">
        <title>Genome assembly of redclaw crayfish (Cherax quadricarinatus) provides insights into its immune adaptation and hypoxia tolerance.</title>
        <authorList>
            <person name="Liu Z."/>
            <person name="Zheng J."/>
            <person name="Li H."/>
            <person name="Fang K."/>
            <person name="Wang S."/>
            <person name="He J."/>
            <person name="Zhou D."/>
            <person name="Weng S."/>
            <person name="Chi M."/>
            <person name="Gu Z."/>
            <person name="He J."/>
            <person name="Li F."/>
            <person name="Wang M."/>
        </authorList>
    </citation>
    <scope>NUCLEOTIDE SEQUENCE [LARGE SCALE GENOMIC DNA]</scope>
    <source>
        <strain evidence="6">ZL_2023a</strain>
    </source>
</reference>
<dbReference type="PANTHER" id="PTHR47117:SF6">
    <property type="entry name" value="KINESIN-LIKE PROTEIN KIF16B"/>
    <property type="match status" value="1"/>
</dbReference>
<feature type="non-terminal residue" evidence="6">
    <location>
        <position position="1"/>
    </location>
</feature>
<dbReference type="Gene3D" id="2.60.200.20">
    <property type="match status" value="1"/>
</dbReference>
<evidence type="ECO:0000259" key="5">
    <source>
        <dbReference type="Pfam" id="PF00498"/>
    </source>
</evidence>
<evidence type="ECO:0000256" key="4">
    <source>
        <dbReference type="SAM" id="MobiDB-lite"/>
    </source>
</evidence>
<gene>
    <name evidence="6" type="ORF">OTU49_000021</name>
</gene>
<accession>A0AAW0Y327</accession>
<dbReference type="Pfam" id="PF00498">
    <property type="entry name" value="FHA"/>
    <property type="match status" value="1"/>
</dbReference>
<dbReference type="SUPFAM" id="SSF49879">
    <property type="entry name" value="SMAD/FHA domain"/>
    <property type="match status" value="1"/>
</dbReference>
<dbReference type="InterPro" id="IPR000253">
    <property type="entry name" value="FHA_dom"/>
</dbReference>
<dbReference type="EMBL" id="JARKIK010000018">
    <property type="protein sequence ID" value="KAK8745806.1"/>
    <property type="molecule type" value="Genomic_DNA"/>
</dbReference>
<keyword evidence="2" id="KW-0067">ATP-binding</keyword>
<evidence type="ECO:0000256" key="2">
    <source>
        <dbReference type="ARBA" id="ARBA00022840"/>
    </source>
</evidence>
<name>A0AAW0Y327_CHEQU</name>
<sequence length="175" mass="19418">HLVLIDDNLLTTGVTLYHLNDGITTIGSLPVQDIRLEGGEVLEEHCTIELHDGSATLESKPDAQCWVNSEFVDKPRKLTQGCVVVLGGSHMFRYNDPQEAARLRKEGNKSHLNLSRLSFLSRSATDLIRSYDNLPGMESDQDKTHSNGSSPSRRTKMSRLAEVTDHCEISTQTSL</sequence>
<dbReference type="GO" id="GO:0005524">
    <property type="term" value="F:ATP binding"/>
    <property type="evidence" value="ECO:0007669"/>
    <property type="project" value="UniProtKB-KW"/>
</dbReference>
<keyword evidence="1" id="KW-0547">Nucleotide-binding</keyword>
<dbReference type="AlphaFoldDB" id="A0AAW0Y327"/>
<evidence type="ECO:0000256" key="3">
    <source>
        <dbReference type="ARBA" id="ARBA00023175"/>
    </source>
</evidence>